<reference evidence="1" key="1">
    <citation type="submission" date="2020-10" db="EMBL/GenBank/DDBJ databases">
        <authorList>
            <person name="Gilroy R."/>
        </authorList>
    </citation>
    <scope>NUCLEOTIDE SEQUENCE</scope>
    <source>
        <strain evidence="1">9366</strain>
    </source>
</reference>
<proteinExistence type="predicted"/>
<reference evidence="1" key="2">
    <citation type="journal article" date="2021" name="PeerJ">
        <title>Extensive microbial diversity within the chicken gut microbiome revealed by metagenomics and culture.</title>
        <authorList>
            <person name="Gilroy R."/>
            <person name="Ravi A."/>
            <person name="Getino M."/>
            <person name="Pursley I."/>
            <person name="Horton D.L."/>
            <person name="Alikhan N.F."/>
            <person name="Baker D."/>
            <person name="Gharbi K."/>
            <person name="Hall N."/>
            <person name="Watson M."/>
            <person name="Adriaenssens E.M."/>
            <person name="Foster-Nyarko E."/>
            <person name="Jarju S."/>
            <person name="Secka A."/>
            <person name="Antonio M."/>
            <person name="Oren A."/>
            <person name="Chaudhuri R.R."/>
            <person name="La Ragione R."/>
            <person name="Hildebrand F."/>
            <person name="Pallen M.J."/>
        </authorList>
    </citation>
    <scope>NUCLEOTIDE SEQUENCE</scope>
    <source>
        <strain evidence="1">9366</strain>
    </source>
</reference>
<protein>
    <submittedName>
        <fullName evidence="1">DUF1292 domain-containing protein</fullName>
    </submittedName>
</protein>
<dbReference type="AlphaFoldDB" id="A0A9D1SJQ8"/>
<sequence length="120" mass="13875">MADEKMNEGFEEEDETLVLVDEDGKEVEFEHIATLDYKDEWYILLQPVVLEDDMDEDEMFIFKIGTDSDGNDLFIPVEDEETLQGVYDVYLEEAGACEDDCDCCDHDCDHRSESKKGDKK</sequence>
<evidence type="ECO:0000313" key="2">
    <source>
        <dbReference type="Proteomes" id="UP000824145"/>
    </source>
</evidence>
<accession>A0A9D1SJQ8</accession>
<dbReference type="InterPro" id="IPR009711">
    <property type="entry name" value="UPF0473"/>
</dbReference>
<gene>
    <name evidence="1" type="ORF">IAB07_00245</name>
</gene>
<evidence type="ECO:0000313" key="1">
    <source>
        <dbReference type="EMBL" id="HIU62183.1"/>
    </source>
</evidence>
<dbReference type="EMBL" id="DVNJ01000001">
    <property type="protein sequence ID" value="HIU62183.1"/>
    <property type="molecule type" value="Genomic_DNA"/>
</dbReference>
<dbReference type="Pfam" id="PF06949">
    <property type="entry name" value="DUF1292"/>
    <property type="match status" value="1"/>
</dbReference>
<organism evidence="1 2">
    <name type="scientific">Candidatus Caccalectryoclostridium excrementigallinarum</name>
    <dbReference type="NCBI Taxonomy" id="2840710"/>
    <lineage>
        <taxon>Bacteria</taxon>
        <taxon>Bacillati</taxon>
        <taxon>Bacillota</taxon>
        <taxon>Clostridia</taxon>
        <taxon>Christensenellales</taxon>
        <taxon>Christensenellaceae</taxon>
        <taxon>Christensenellaceae incertae sedis</taxon>
        <taxon>Candidatus Caccalectryoclostridium</taxon>
    </lineage>
</organism>
<comment type="caution">
    <text evidence="1">The sequence shown here is derived from an EMBL/GenBank/DDBJ whole genome shotgun (WGS) entry which is preliminary data.</text>
</comment>
<dbReference type="Proteomes" id="UP000824145">
    <property type="component" value="Unassembled WGS sequence"/>
</dbReference>
<name>A0A9D1SJQ8_9FIRM</name>